<dbReference type="KEGG" id="hbs:IPV69_18095"/>
<protein>
    <submittedName>
        <fullName evidence="3">NIPSNAP family protein</fullName>
    </submittedName>
</protein>
<dbReference type="Proteomes" id="UP000593765">
    <property type="component" value="Chromosome"/>
</dbReference>
<dbReference type="SUPFAM" id="SSF54909">
    <property type="entry name" value="Dimeric alpha+beta barrel"/>
    <property type="match status" value="2"/>
</dbReference>
<feature type="domain" description="NIPSNAP" evidence="2">
    <location>
        <begin position="50"/>
        <end position="128"/>
    </location>
</feature>
<dbReference type="Gene3D" id="3.30.70.100">
    <property type="match status" value="2"/>
</dbReference>
<sequence>MDGTSLTRRNLLAAAMAAGVGAVLASPAITRANAVANPEPAKDTMKPEYYELRSYHLRRGPMQKRLDDYLRDAFIPAAAKAVGGPIGVFGVSIGMNNPTTHVLIPHASLESFAALGGKLSTDADYAKSAEPFLAATPTEPGYESLDIKLMQAFPHMPRLELPAATAKKEPRIFELRTYRSHGERAGAKKVEMFDTAGEIAIFRRCGLTPVFFASDLTGPGLPSLTYMLTFPDLATREKSWNTFRVDPEWKKLSSTPGFTDPEIVVGIDNQVLSPTAYSQV</sequence>
<evidence type="ECO:0000313" key="4">
    <source>
        <dbReference type="Proteomes" id="UP000593765"/>
    </source>
</evidence>
<dbReference type="RefSeq" id="WP_206291127.1">
    <property type="nucleotide sequence ID" value="NZ_CP063458.1"/>
</dbReference>
<evidence type="ECO:0000259" key="2">
    <source>
        <dbReference type="Pfam" id="PF07978"/>
    </source>
</evidence>
<evidence type="ECO:0000256" key="1">
    <source>
        <dbReference type="SAM" id="SignalP"/>
    </source>
</evidence>
<evidence type="ECO:0000313" key="3">
    <source>
        <dbReference type="EMBL" id="QOV88158.1"/>
    </source>
</evidence>
<dbReference type="InterPro" id="IPR011008">
    <property type="entry name" value="Dimeric_a/b-barrel"/>
</dbReference>
<reference evidence="3 4" key="1">
    <citation type="submission" date="2020-10" db="EMBL/GenBank/DDBJ databases">
        <title>Wide distribution of Phycisphaera-like planctomycetes from WD2101 soil group in peatlands and genome analysis of the first cultivated representative.</title>
        <authorList>
            <person name="Dedysh S.N."/>
            <person name="Beletsky A.V."/>
            <person name="Ivanova A."/>
            <person name="Kulichevskaya I.S."/>
            <person name="Suzina N.E."/>
            <person name="Philippov D.A."/>
            <person name="Rakitin A.L."/>
            <person name="Mardanov A.V."/>
            <person name="Ravin N.V."/>
        </authorList>
    </citation>
    <scope>NUCLEOTIDE SEQUENCE [LARGE SCALE GENOMIC DNA]</scope>
    <source>
        <strain evidence="3 4">M1803</strain>
    </source>
</reference>
<dbReference type="AlphaFoldDB" id="A0A7M2WRL8"/>
<keyword evidence="4" id="KW-1185">Reference proteome</keyword>
<dbReference type="PROSITE" id="PS51318">
    <property type="entry name" value="TAT"/>
    <property type="match status" value="1"/>
</dbReference>
<dbReference type="InterPro" id="IPR006311">
    <property type="entry name" value="TAT_signal"/>
</dbReference>
<gene>
    <name evidence="3" type="ORF">IPV69_18095</name>
</gene>
<dbReference type="InterPro" id="IPR012577">
    <property type="entry name" value="NIPSNAP"/>
</dbReference>
<feature type="chain" id="PRO_5033980604" evidence="1">
    <location>
        <begin position="26"/>
        <end position="280"/>
    </location>
</feature>
<keyword evidence="1" id="KW-0732">Signal</keyword>
<proteinExistence type="predicted"/>
<name>A0A7M2WRL8_9BACT</name>
<accession>A0A7M2WRL8</accession>
<dbReference type="Pfam" id="PF07978">
    <property type="entry name" value="NIPSNAP"/>
    <property type="match status" value="2"/>
</dbReference>
<feature type="domain" description="NIPSNAP" evidence="2">
    <location>
        <begin position="173"/>
        <end position="279"/>
    </location>
</feature>
<organism evidence="3 4">
    <name type="scientific">Humisphaera borealis</name>
    <dbReference type="NCBI Taxonomy" id="2807512"/>
    <lineage>
        <taxon>Bacteria</taxon>
        <taxon>Pseudomonadati</taxon>
        <taxon>Planctomycetota</taxon>
        <taxon>Phycisphaerae</taxon>
        <taxon>Tepidisphaerales</taxon>
        <taxon>Tepidisphaeraceae</taxon>
        <taxon>Humisphaera</taxon>
    </lineage>
</organism>
<feature type="signal peptide" evidence="1">
    <location>
        <begin position="1"/>
        <end position="25"/>
    </location>
</feature>
<dbReference type="EMBL" id="CP063458">
    <property type="protein sequence ID" value="QOV88158.1"/>
    <property type="molecule type" value="Genomic_DNA"/>
</dbReference>